<accession>A0A560WA28</accession>
<feature type="transmembrane region" description="Helical" evidence="9">
    <location>
        <begin position="62"/>
        <end position="88"/>
    </location>
</feature>
<dbReference type="HAMAP" id="MF_00161">
    <property type="entry name" value="LspA"/>
    <property type="match status" value="1"/>
</dbReference>
<keyword evidence="13" id="KW-1185">Reference proteome</keyword>
<feature type="active site" evidence="9">
    <location>
        <position position="143"/>
    </location>
</feature>
<comment type="catalytic activity">
    <reaction evidence="9 10">
        <text>Release of signal peptides from bacterial membrane prolipoproteins. Hydrolyzes -Xaa-Yaa-Zaa-|-(S,diacylglyceryl)Cys-, in which Xaa is hydrophobic (preferably Leu), and Yaa (Ala or Ser) and Zaa (Gly or Ala) have small, neutral side chains.</text>
        <dbReference type="EC" id="3.4.23.36"/>
    </reaction>
</comment>
<comment type="pathway">
    <text evidence="9">Protein modification; lipoprotein biosynthesis (signal peptide cleavage).</text>
</comment>
<evidence type="ECO:0000256" key="5">
    <source>
        <dbReference type="ARBA" id="ARBA00022750"/>
    </source>
</evidence>
<dbReference type="Proteomes" id="UP000315628">
    <property type="component" value="Unassembled WGS sequence"/>
</dbReference>
<keyword evidence="2 9" id="KW-1003">Cell membrane</keyword>
<keyword evidence="8 9" id="KW-0472">Membrane</keyword>
<sequence>MQDQAGAALTRATLTPFALVAAACLVADQASKVWALRSLDDGHVVPLLGDLLSLRLIRNPGAAFSLGGSSTLVMTGLAVVITVVVAVAAWRTRSVGWALSLGALFGGSLGNLYDRFFREPAPGKGHVIDFIDYGGLFVGNIADVAIVIGAVGLLWLSLSDVGLDGVKGGRHARAGEEPGVVGAKGEDHA</sequence>
<keyword evidence="6 9" id="KW-0378">Hydrolase</keyword>
<evidence type="ECO:0000256" key="6">
    <source>
        <dbReference type="ARBA" id="ARBA00022801"/>
    </source>
</evidence>
<dbReference type="GO" id="GO:0004190">
    <property type="term" value="F:aspartic-type endopeptidase activity"/>
    <property type="evidence" value="ECO:0007669"/>
    <property type="project" value="UniProtKB-UniRule"/>
</dbReference>
<dbReference type="GO" id="GO:0006508">
    <property type="term" value="P:proteolysis"/>
    <property type="evidence" value="ECO:0007669"/>
    <property type="project" value="UniProtKB-KW"/>
</dbReference>
<gene>
    <name evidence="9" type="primary">lspA</name>
    <name evidence="12" type="ORF">FB557_1896</name>
</gene>
<dbReference type="InterPro" id="IPR001872">
    <property type="entry name" value="Peptidase_A8"/>
</dbReference>
<keyword evidence="5 9" id="KW-0064">Aspartyl protease</keyword>
<feature type="transmembrane region" description="Helical" evidence="9">
    <location>
        <begin position="133"/>
        <end position="158"/>
    </location>
</feature>
<dbReference type="NCBIfam" id="TIGR00077">
    <property type="entry name" value="lspA"/>
    <property type="match status" value="1"/>
</dbReference>
<dbReference type="PANTHER" id="PTHR33695">
    <property type="entry name" value="LIPOPROTEIN SIGNAL PEPTIDASE"/>
    <property type="match status" value="1"/>
</dbReference>
<comment type="caution">
    <text evidence="9">Lacks conserved residue(s) required for the propagation of feature annotation.</text>
</comment>
<comment type="function">
    <text evidence="9 10">This protein specifically catalyzes the removal of signal peptides from prolipoproteins.</text>
</comment>
<evidence type="ECO:0000256" key="3">
    <source>
        <dbReference type="ARBA" id="ARBA00022670"/>
    </source>
</evidence>
<evidence type="ECO:0000313" key="13">
    <source>
        <dbReference type="Proteomes" id="UP000315628"/>
    </source>
</evidence>
<evidence type="ECO:0000256" key="11">
    <source>
        <dbReference type="RuleBase" id="RU004181"/>
    </source>
</evidence>
<dbReference type="EMBL" id="VIUW01000003">
    <property type="protein sequence ID" value="TWD14486.1"/>
    <property type="molecule type" value="Genomic_DNA"/>
</dbReference>
<dbReference type="UniPathway" id="UPA00665"/>
<comment type="subcellular location">
    <subcellularLocation>
        <location evidence="9">Cell membrane</location>
        <topology evidence="9">Multi-pass membrane protein</topology>
    </subcellularLocation>
</comment>
<proteinExistence type="inferred from homology"/>
<evidence type="ECO:0000256" key="4">
    <source>
        <dbReference type="ARBA" id="ARBA00022692"/>
    </source>
</evidence>
<keyword evidence="4 9" id="KW-0812">Transmembrane</keyword>
<dbReference type="PANTHER" id="PTHR33695:SF1">
    <property type="entry name" value="LIPOPROTEIN SIGNAL PEPTIDASE"/>
    <property type="match status" value="1"/>
</dbReference>
<evidence type="ECO:0000256" key="10">
    <source>
        <dbReference type="RuleBase" id="RU000594"/>
    </source>
</evidence>
<reference evidence="12 13" key="1">
    <citation type="submission" date="2019-06" db="EMBL/GenBank/DDBJ databases">
        <title>Sequencing the genomes of 1000 actinobacteria strains.</title>
        <authorList>
            <person name="Klenk H.-P."/>
        </authorList>
    </citation>
    <scope>NUCLEOTIDE SEQUENCE [LARGE SCALE GENOMIC DNA]</scope>
    <source>
        <strain evidence="12 13">DSM 18935</strain>
    </source>
</reference>
<evidence type="ECO:0000256" key="9">
    <source>
        <dbReference type="HAMAP-Rule" id="MF_00161"/>
    </source>
</evidence>
<dbReference type="PROSITE" id="PS00855">
    <property type="entry name" value="SPASE_II"/>
    <property type="match status" value="1"/>
</dbReference>
<dbReference type="PRINTS" id="PR00781">
    <property type="entry name" value="LIPOSIGPTASE"/>
</dbReference>
<name>A0A560WA28_9MICO</name>
<feature type="active site" evidence="9">
    <location>
        <position position="129"/>
    </location>
</feature>
<comment type="caution">
    <text evidence="12">The sequence shown here is derived from an EMBL/GenBank/DDBJ whole genome shotgun (WGS) entry which is preliminary data.</text>
</comment>
<dbReference type="AlphaFoldDB" id="A0A560WA28"/>
<comment type="similarity">
    <text evidence="1 9 11">Belongs to the peptidase A8 family.</text>
</comment>
<evidence type="ECO:0000256" key="2">
    <source>
        <dbReference type="ARBA" id="ARBA00022475"/>
    </source>
</evidence>
<dbReference type="OrthoDB" id="4308908at2"/>
<evidence type="ECO:0000313" key="12">
    <source>
        <dbReference type="EMBL" id="TWD14486.1"/>
    </source>
</evidence>
<dbReference type="RefSeq" id="WP_144857350.1">
    <property type="nucleotide sequence ID" value="NZ_BAAAYT010000005.1"/>
</dbReference>
<evidence type="ECO:0000256" key="8">
    <source>
        <dbReference type="ARBA" id="ARBA00023136"/>
    </source>
</evidence>
<protein>
    <recommendedName>
        <fullName evidence="9">Lipoprotein signal peptidase</fullName>
        <ecNumber evidence="9">3.4.23.36</ecNumber>
    </recommendedName>
    <alternativeName>
        <fullName evidence="9">Prolipoprotein signal peptidase</fullName>
    </alternativeName>
    <alternativeName>
        <fullName evidence="9">Signal peptidase II</fullName>
        <shortName evidence="9">SPase II</shortName>
    </alternativeName>
</protein>
<dbReference type="Pfam" id="PF01252">
    <property type="entry name" value="Peptidase_A8"/>
    <property type="match status" value="1"/>
</dbReference>
<keyword evidence="7 9" id="KW-1133">Transmembrane helix</keyword>
<dbReference type="EC" id="3.4.23.36" evidence="9"/>
<evidence type="ECO:0000256" key="7">
    <source>
        <dbReference type="ARBA" id="ARBA00022989"/>
    </source>
</evidence>
<feature type="transmembrane region" description="Helical" evidence="9">
    <location>
        <begin position="95"/>
        <end position="113"/>
    </location>
</feature>
<dbReference type="GO" id="GO:0005886">
    <property type="term" value="C:plasma membrane"/>
    <property type="evidence" value="ECO:0007669"/>
    <property type="project" value="UniProtKB-SubCell"/>
</dbReference>
<evidence type="ECO:0000256" key="1">
    <source>
        <dbReference type="ARBA" id="ARBA00006139"/>
    </source>
</evidence>
<keyword evidence="3 9" id="KW-0645">Protease</keyword>
<organism evidence="12 13">
    <name type="scientific">Marihabitans asiaticum</name>
    <dbReference type="NCBI Taxonomy" id="415218"/>
    <lineage>
        <taxon>Bacteria</taxon>
        <taxon>Bacillati</taxon>
        <taxon>Actinomycetota</taxon>
        <taxon>Actinomycetes</taxon>
        <taxon>Micrococcales</taxon>
        <taxon>Intrasporangiaceae</taxon>
        <taxon>Marihabitans</taxon>
    </lineage>
</organism>